<proteinExistence type="predicted"/>
<feature type="region of interest" description="Disordered" evidence="1">
    <location>
        <begin position="319"/>
        <end position="361"/>
    </location>
</feature>
<dbReference type="OrthoDB" id="5241662at2759"/>
<accession>A0A0C2FW86</accession>
<evidence type="ECO:0000256" key="1">
    <source>
        <dbReference type="SAM" id="MobiDB-lite"/>
    </source>
</evidence>
<dbReference type="AlphaFoldDB" id="A0A0C2FW86"/>
<organism evidence="3 4">
    <name type="scientific">Sporothrix brasiliensis 5110</name>
    <dbReference type="NCBI Taxonomy" id="1398154"/>
    <lineage>
        <taxon>Eukaryota</taxon>
        <taxon>Fungi</taxon>
        <taxon>Dikarya</taxon>
        <taxon>Ascomycota</taxon>
        <taxon>Pezizomycotina</taxon>
        <taxon>Sordariomycetes</taxon>
        <taxon>Sordariomycetidae</taxon>
        <taxon>Ophiostomatales</taxon>
        <taxon>Ophiostomataceae</taxon>
        <taxon>Sporothrix</taxon>
    </lineage>
</organism>
<evidence type="ECO:0000313" key="3">
    <source>
        <dbReference type="EMBL" id="KIH95288.1"/>
    </source>
</evidence>
<dbReference type="VEuPathDB" id="FungiDB:SPBR_03969"/>
<dbReference type="PANTHER" id="PTHR37451">
    <property type="entry name" value="MARVEL DOMAIN"/>
    <property type="match status" value="1"/>
</dbReference>
<feature type="region of interest" description="Disordered" evidence="1">
    <location>
        <begin position="213"/>
        <end position="235"/>
    </location>
</feature>
<protein>
    <recommendedName>
        <fullName evidence="5">MARVEL domain-containing protein</fullName>
    </recommendedName>
</protein>
<reference evidence="3 4" key="1">
    <citation type="journal article" date="2014" name="BMC Genomics">
        <title>Comparative genomics of the major fungal agents of human and animal Sporotrichosis: Sporothrix schenckii and Sporothrix brasiliensis.</title>
        <authorList>
            <person name="Teixeira M.M."/>
            <person name="de Almeida L.G."/>
            <person name="Kubitschek-Barreira P."/>
            <person name="Alves F.L."/>
            <person name="Kioshima E.S."/>
            <person name="Abadio A.K."/>
            <person name="Fernandes L."/>
            <person name="Derengowski L.S."/>
            <person name="Ferreira K.S."/>
            <person name="Souza R.C."/>
            <person name="Ruiz J.C."/>
            <person name="de Andrade N.C."/>
            <person name="Paes H.C."/>
            <person name="Nicola A.M."/>
            <person name="Albuquerque P."/>
            <person name="Gerber A.L."/>
            <person name="Martins V.P."/>
            <person name="Peconick L.D."/>
            <person name="Neto A.V."/>
            <person name="Chaucanez C.B."/>
            <person name="Silva P.A."/>
            <person name="Cunha O.L."/>
            <person name="de Oliveira F.F."/>
            <person name="dos Santos T.C."/>
            <person name="Barros A.L."/>
            <person name="Soares M.A."/>
            <person name="de Oliveira L.M."/>
            <person name="Marini M.M."/>
            <person name="Villalobos-Duno H."/>
            <person name="Cunha M.M."/>
            <person name="de Hoog S."/>
            <person name="da Silveira J.F."/>
            <person name="Henrissat B."/>
            <person name="Nino-Vega G.A."/>
            <person name="Cisalpino P.S."/>
            <person name="Mora-Montes H.M."/>
            <person name="Almeida S.R."/>
            <person name="Stajich J.E."/>
            <person name="Lopes-Bezerra L.M."/>
            <person name="Vasconcelos A.T."/>
            <person name="Felipe M.S."/>
        </authorList>
    </citation>
    <scope>NUCLEOTIDE SEQUENCE [LARGE SCALE GENOMIC DNA]</scope>
    <source>
        <strain evidence="3 4">5110</strain>
    </source>
</reference>
<dbReference type="PANTHER" id="PTHR37451:SF4">
    <property type="entry name" value="MARVEL DOMAIN-CONTAINING PROTEIN"/>
    <property type="match status" value="1"/>
</dbReference>
<keyword evidence="2" id="KW-0812">Transmembrane</keyword>
<keyword evidence="4" id="KW-1185">Reference proteome</keyword>
<evidence type="ECO:0000256" key="2">
    <source>
        <dbReference type="SAM" id="Phobius"/>
    </source>
</evidence>
<comment type="caution">
    <text evidence="3">The sequence shown here is derived from an EMBL/GenBank/DDBJ whole genome shotgun (WGS) entry which is preliminary data.</text>
</comment>
<feature type="transmembrane region" description="Helical" evidence="2">
    <location>
        <begin position="89"/>
        <end position="106"/>
    </location>
</feature>
<feature type="compositionally biased region" description="Low complexity" evidence="1">
    <location>
        <begin position="346"/>
        <end position="361"/>
    </location>
</feature>
<feature type="transmembrane region" description="Helical" evidence="2">
    <location>
        <begin position="162"/>
        <end position="189"/>
    </location>
</feature>
<dbReference type="HOGENOM" id="CLU_055465_1_0_1"/>
<feature type="compositionally biased region" description="Polar residues" evidence="1">
    <location>
        <begin position="331"/>
        <end position="344"/>
    </location>
</feature>
<dbReference type="RefSeq" id="XP_040623298.1">
    <property type="nucleotide sequence ID" value="XM_040762257.1"/>
</dbReference>
<dbReference type="Proteomes" id="UP000031575">
    <property type="component" value="Unassembled WGS sequence"/>
</dbReference>
<evidence type="ECO:0008006" key="5">
    <source>
        <dbReference type="Google" id="ProtNLM"/>
    </source>
</evidence>
<gene>
    <name evidence="3" type="ORF">SPBR_03969</name>
</gene>
<dbReference type="GeneID" id="63677178"/>
<sequence length="361" mass="37860">MASNTYASPVGGDGGTPGSYPVFFMPVPFLVARGFQVFLSFIIMVMAGMLMHGIVLGPYAFALVCGLFTIIIAVYAIVTEKVVGARAAYNYWAVLSLDLLMVVFWLSSMGANAALRGTFRYATSAACYDDGSTFNADTCYTSRRRDSWRHPLTKRSAVAGKVALAEISAIAGLSALLMLLFVATFAYLAHQVRLHLQAQRQGIQSNDAGVVEMKGQGQGQGQGQEPAGGPVAHGYDPDYPGYAAAPTAGAAAAAGLAPVQPYTSQVPPQQHMPYETAATYGAGGASAGYAGGVQATAVYDPHAQAAAAAYAPSQHIVSPAATPAPEYQPHHQYSSAAGPAQNTPEPYYSSQAQQQPYYPPR</sequence>
<feature type="transmembrane region" description="Helical" evidence="2">
    <location>
        <begin position="20"/>
        <end position="47"/>
    </location>
</feature>
<feature type="transmembrane region" description="Helical" evidence="2">
    <location>
        <begin position="59"/>
        <end position="77"/>
    </location>
</feature>
<evidence type="ECO:0000313" key="4">
    <source>
        <dbReference type="Proteomes" id="UP000031575"/>
    </source>
</evidence>
<dbReference type="EMBL" id="AWTV01000001">
    <property type="protein sequence ID" value="KIH95288.1"/>
    <property type="molecule type" value="Genomic_DNA"/>
</dbReference>
<name>A0A0C2FW86_9PEZI</name>
<keyword evidence="2" id="KW-1133">Transmembrane helix</keyword>
<keyword evidence="2" id="KW-0472">Membrane</keyword>